<dbReference type="GO" id="GO:0003677">
    <property type="term" value="F:DNA binding"/>
    <property type="evidence" value="ECO:0007669"/>
    <property type="project" value="InterPro"/>
</dbReference>
<dbReference type="Pfam" id="PF02805">
    <property type="entry name" value="Ada_Zn_binding"/>
    <property type="match status" value="1"/>
</dbReference>
<accession>A0A2H0TD53</accession>
<evidence type="ECO:0000313" key="4">
    <source>
        <dbReference type="Proteomes" id="UP000231503"/>
    </source>
</evidence>
<organism evidence="3 4">
    <name type="scientific">Candidatus Niyogibacteria bacterium CG10_big_fil_rev_8_21_14_0_10_46_36</name>
    <dbReference type="NCBI Taxonomy" id="1974726"/>
    <lineage>
        <taxon>Bacteria</taxon>
        <taxon>Candidatus Niyogiibacteriota</taxon>
    </lineage>
</organism>
<reference evidence="4" key="1">
    <citation type="submission" date="2017-09" db="EMBL/GenBank/DDBJ databases">
        <title>Depth-based differentiation of microbial function through sediment-hosted aquifers and enrichment of novel symbionts in the deep terrestrial subsurface.</title>
        <authorList>
            <person name="Probst A.J."/>
            <person name="Ladd B."/>
            <person name="Jarett J.K."/>
            <person name="Geller-Mcgrath D.E."/>
            <person name="Sieber C.M.K."/>
            <person name="Emerson J.B."/>
            <person name="Anantharaman K."/>
            <person name="Thomas B.C."/>
            <person name="Malmstrom R."/>
            <person name="Stieglmeier M."/>
            <person name="Klingl A."/>
            <person name="Woyke T."/>
            <person name="Ryan C.M."/>
            <person name="Banfield J.F."/>
        </authorList>
    </citation>
    <scope>NUCLEOTIDE SEQUENCE [LARGE SCALE GENOMIC DNA]</scope>
</reference>
<dbReference type="Proteomes" id="UP000231503">
    <property type="component" value="Unassembled WGS sequence"/>
</dbReference>
<dbReference type="GO" id="GO:0008168">
    <property type="term" value="F:methyltransferase activity"/>
    <property type="evidence" value="ECO:0007669"/>
    <property type="project" value="InterPro"/>
</dbReference>
<dbReference type="GO" id="GO:0008270">
    <property type="term" value="F:zinc ion binding"/>
    <property type="evidence" value="ECO:0007669"/>
    <property type="project" value="InterPro"/>
</dbReference>
<dbReference type="InterPro" id="IPR035451">
    <property type="entry name" value="Ada-like_dom_sf"/>
</dbReference>
<dbReference type="GO" id="GO:0006281">
    <property type="term" value="P:DNA repair"/>
    <property type="evidence" value="ECO:0007669"/>
    <property type="project" value="InterPro"/>
</dbReference>
<gene>
    <name evidence="3" type="ORF">COU47_02805</name>
</gene>
<comment type="caution">
    <text evidence="3">The sequence shown here is derived from an EMBL/GenBank/DDBJ whole genome shotgun (WGS) entry which is preliminary data.</text>
</comment>
<dbReference type="EMBL" id="PFCO01000006">
    <property type="protein sequence ID" value="PIR69481.1"/>
    <property type="molecule type" value="Genomic_DNA"/>
</dbReference>
<dbReference type="AlphaFoldDB" id="A0A2H0TD53"/>
<dbReference type="SUPFAM" id="SSF57884">
    <property type="entry name" value="Ada DNA repair protein, N-terminal domain (N-Ada 10)"/>
    <property type="match status" value="1"/>
</dbReference>
<keyword evidence="1" id="KW-0010">Activator</keyword>
<dbReference type="InterPro" id="IPR004026">
    <property type="entry name" value="Ada_DNA_repair_Zn-bd"/>
</dbReference>
<evidence type="ECO:0000259" key="2">
    <source>
        <dbReference type="Pfam" id="PF02805"/>
    </source>
</evidence>
<dbReference type="Gene3D" id="3.40.10.10">
    <property type="entry name" value="DNA Methylphosphotriester Repair Domain"/>
    <property type="match status" value="1"/>
</dbReference>
<evidence type="ECO:0000256" key="1">
    <source>
        <dbReference type="ARBA" id="ARBA00023159"/>
    </source>
</evidence>
<feature type="domain" description="Ada DNA repair metal-binding" evidence="2">
    <location>
        <begin position="34"/>
        <end position="76"/>
    </location>
</feature>
<sequence length="82" mass="9718">MRENPVKKKKRYKILKNGKFIESTTPGKYAGWAPRKIFGRMDCESGMRMLKKNRVFLHTYEETIAQDYHSCKKCRPTPDDAY</sequence>
<protein>
    <submittedName>
        <fullName evidence="3">Metal-binding protein</fullName>
    </submittedName>
</protein>
<proteinExistence type="predicted"/>
<evidence type="ECO:0000313" key="3">
    <source>
        <dbReference type="EMBL" id="PIR69481.1"/>
    </source>
</evidence>
<name>A0A2H0TD53_9BACT</name>
<dbReference type="GO" id="GO:0006355">
    <property type="term" value="P:regulation of DNA-templated transcription"/>
    <property type="evidence" value="ECO:0007669"/>
    <property type="project" value="InterPro"/>
</dbReference>